<evidence type="ECO:0008006" key="3">
    <source>
        <dbReference type="Google" id="ProtNLM"/>
    </source>
</evidence>
<gene>
    <name evidence="1" type="ORF">Q4T40_11940</name>
</gene>
<protein>
    <recommendedName>
        <fullName evidence="3">Transposase</fullName>
    </recommendedName>
</protein>
<sequence>MNAVFSRLAGDVKSPVRASGLRKNWLSVSFFKQTLTENSFRKLLAVK</sequence>
<accession>A0ABU3P1K9</accession>
<dbReference type="EMBL" id="JAUOZS010000001">
    <property type="protein sequence ID" value="MDT8901956.1"/>
    <property type="molecule type" value="Genomic_DNA"/>
</dbReference>
<name>A0ABU3P1K9_9FIRM</name>
<dbReference type="Proteomes" id="UP001254848">
    <property type="component" value="Unassembled WGS sequence"/>
</dbReference>
<comment type="caution">
    <text evidence="1">The sequence shown here is derived from an EMBL/GenBank/DDBJ whole genome shotgun (WGS) entry which is preliminary data.</text>
</comment>
<proteinExistence type="predicted"/>
<evidence type="ECO:0000313" key="1">
    <source>
        <dbReference type="EMBL" id="MDT8901956.1"/>
    </source>
</evidence>
<evidence type="ECO:0000313" key="2">
    <source>
        <dbReference type="Proteomes" id="UP001254848"/>
    </source>
</evidence>
<reference evidence="1 2" key="1">
    <citation type="submission" date="2023-07" db="EMBL/GenBank/DDBJ databases">
        <title>The novel representative of Negativicutes class, Anaeroselena agilis gen. nov. sp. nov.</title>
        <authorList>
            <person name="Prokofeva M.I."/>
            <person name="Elcheninov A.G."/>
            <person name="Klyukina A."/>
            <person name="Kublanov I.V."/>
            <person name="Frolov E.N."/>
            <person name="Podosokorskaya O.A."/>
        </authorList>
    </citation>
    <scope>NUCLEOTIDE SEQUENCE [LARGE SCALE GENOMIC DNA]</scope>
    <source>
        <strain evidence="1 2">4137-cl</strain>
    </source>
</reference>
<keyword evidence="2" id="KW-1185">Reference proteome</keyword>
<dbReference type="RefSeq" id="WP_413780451.1">
    <property type="nucleotide sequence ID" value="NZ_JAUOZS010000001.1"/>
</dbReference>
<organism evidence="1 2">
    <name type="scientific">Anaeroselena agilis</name>
    <dbReference type="NCBI Taxonomy" id="3063788"/>
    <lineage>
        <taxon>Bacteria</taxon>
        <taxon>Bacillati</taxon>
        <taxon>Bacillota</taxon>
        <taxon>Negativicutes</taxon>
        <taxon>Acetonemataceae</taxon>
        <taxon>Anaeroselena</taxon>
    </lineage>
</organism>